<dbReference type="InterPro" id="IPR042197">
    <property type="entry name" value="Apaf_helical"/>
</dbReference>
<dbReference type="SUPFAM" id="SSF52058">
    <property type="entry name" value="L domain-like"/>
    <property type="match status" value="1"/>
</dbReference>
<dbReference type="GO" id="GO:0007165">
    <property type="term" value="P:signal transduction"/>
    <property type="evidence" value="ECO:0007669"/>
    <property type="project" value="InterPro"/>
</dbReference>
<evidence type="ECO:0000256" key="1">
    <source>
        <dbReference type="ARBA" id="ARBA00022614"/>
    </source>
</evidence>
<dbReference type="Pfam" id="PF01582">
    <property type="entry name" value="TIR"/>
    <property type="match status" value="1"/>
</dbReference>
<keyword evidence="5" id="KW-1185">Reference proteome</keyword>
<dbReference type="SUPFAM" id="SSF52540">
    <property type="entry name" value="P-loop containing nucleoside triphosphate hydrolases"/>
    <property type="match status" value="1"/>
</dbReference>
<dbReference type="Gene3D" id="3.40.50.10140">
    <property type="entry name" value="Toll/interleukin-1 receptor homology (TIR) domain"/>
    <property type="match status" value="1"/>
</dbReference>
<name>A0A8T0I073_CERPU</name>
<accession>A0A8T0I073</accession>
<dbReference type="SUPFAM" id="SSF52200">
    <property type="entry name" value="Toll/Interleukin receptor TIR domain"/>
    <property type="match status" value="1"/>
</dbReference>
<dbReference type="Gene3D" id="1.10.8.430">
    <property type="entry name" value="Helical domain of apoptotic protease-activating factors"/>
    <property type="match status" value="1"/>
</dbReference>
<evidence type="ECO:0000256" key="2">
    <source>
        <dbReference type="ARBA" id="ARBA00022737"/>
    </source>
</evidence>
<dbReference type="Pfam" id="PF23598">
    <property type="entry name" value="LRR_14"/>
    <property type="match status" value="1"/>
</dbReference>
<evidence type="ECO:0000313" key="5">
    <source>
        <dbReference type="Proteomes" id="UP000822688"/>
    </source>
</evidence>
<reference evidence="4" key="1">
    <citation type="submission" date="2020-06" db="EMBL/GenBank/DDBJ databases">
        <title>WGS assembly of Ceratodon purpureus strain R40.</title>
        <authorList>
            <person name="Carey S.B."/>
            <person name="Jenkins J."/>
            <person name="Shu S."/>
            <person name="Lovell J.T."/>
            <person name="Sreedasyam A."/>
            <person name="Maumus F."/>
            <person name="Tiley G.P."/>
            <person name="Fernandez-Pozo N."/>
            <person name="Barry K."/>
            <person name="Chen C."/>
            <person name="Wang M."/>
            <person name="Lipzen A."/>
            <person name="Daum C."/>
            <person name="Saski C.A."/>
            <person name="Payton A.C."/>
            <person name="Mcbreen J.C."/>
            <person name="Conrad R.E."/>
            <person name="Kollar L.M."/>
            <person name="Olsson S."/>
            <person name="Huttunen S."/>
            <person name="Landis J.B."/>
            <person name="Wickett N.J."/>
            <person name="Johnson M.G."/>
            <person name="Rensing S.A."/>
            <person name="Grimwood J."/>
            <person name="Schmutz J."/>
            <person name="Mcdaniel S.F."/>
        </authorList>
    </citation>
    <scope>NUCLEOTIDE SEQUENCE</scope>
    <source>
        <strain evidence="4">R40</strain>
    </source>
</reference>
<proteinExistence type="predicted"/>
<dbReference type="Gene3D" id="3.80.10.10">
    <property type="entry name" value="Ribonuclease Inhibitor"/>
    <property type="match status" value="2"/>
</dbReference>
<dbReference type="PROSITE" id="PS50104">
    <property type="entry name" value="TIR"/>
    <property type="match status" value="1"/>
</dbReference>
<dbReference type="InterPro" id="IPR044974">
    <property type="entry name" value="Disease_R_plants"/>
</dbReference>
<dbReference type="InterPro" id="IPR032675">
    <property type="entry name" value="LRR_dom_sf"/>
</dbReference>
<dbReference type="InterPro" id="IPR035897">
    <property type="entry name" value="Toll_tir_struct_dom_sf"/>
</dbReference>
<dbReference type="InterPro" id="IPR027417">
    <property type="entry name" value="P-loop_NTPase"/>
</dbReference>
<dbReference type="Gene3D" id="3.40.50.300">
    <property type="entry name" value="P-loop containing nucleotide triphosphate hydrolases"/>
    <property type="match status" value="1"/>
</dbReference>
<dbReference type="Pfam" id="PF12248">
    <property type="entry name" value="Methyltransf_FA"/>
    <property type="match status" value="2"/>
</dbReference>
<dbReference type="InterPro" id="IPR055414">
    <property type="entry name" value="LRR_R13L4/SHOC2-like"/>
</dbReference>
<dbReference type="InterPro" id="IPR002182">
    <property type="entry name" value="NB-ARC"/>
</dbReference>
<dbReference type="EMBL" id="CM026425">
    <property type="protein sequence ID" value="KAG0575948.1"/>
    <property type="molecule type" value="Genomic_DNA"/>
</dbReference>
<dbReference type="GO" id="GO:0043531">
    <property type="term" value="F:ADP binding"/>
    <property type="evidence" value="ECO:0007669"/>
    <property type="project" value="InterPro"/>
</dbReference>
<dbReference type="InterPro" id="IPR058192">
    <property type="entry name" value="WHD_ROQ1-like"/>
</dbReference>
<keyword evidence="2" id="KW-0677">Repeat</keyword>
<dbReference type="Proteomes" id="UP000822688">
    <property type="component" value="Chromosome 5"/>
</dbReference>
<evidence type="ECO:0000259" key="3">
    <source>
        <dbReference type="PROSITE" id="PS50104"/>
    </source>
</evidence>
<evidence type="ECO:0000313" key="4">
    <source>
        <dbReference type="EMBL" id="KAG0575948.1"/>
    </source>
</evidence>
<organism evidence="4 5">
    <name type="scientific">Ceratodon purpureus</name>
    <name type="common">Fire moss</name>
    <name type="synonym">Dicranum purpureum</name>
    <dbReference type="NCBI Taxonomy" id="3225"/>
    <lineage>
        <taxon>Eukaryota</taxon>
        <taxon>Viridiplantae</taxon>
        <taxon>Streptophyta</taxon>
        <taxon>Embryophyta</taxon>
        <taxon>Bryophyta</taxon>
        <taxon>Bryophytina</taxon>
        <taxon>Bryopsida</taxon>
        <taxon>Dicranidae</taxon>
        <taxon>Pseudoditrichales</taxon>
        <taxon>Ditrichaceae</taxon>
        <taxon>Ceratodon</taxon>
    </lineage>
</organism>
<comment type="caution">
    <text evidence="4">The sequence shown here is derived from an EMBL/GenBank/DDBJ whole genome shotgun (WGS) entry which is preliminary data.</text>
</comment>
<dbReference type="Pfam" id="PF00931">
    <property type="entry name" value="NB-ARC"/>
    <property type="match status" value="1"/>
</dbReference>
<sequence>MSLTFSSVWLMLCVVFNWLFVRIPAHVVRWWNVLRGQVNDKAKSVKKEDVRVGSAKLRKYDVFINHRGPDVKVTFAAHLDEALCNAGFYPFLDAKSVGQGRHVFNSIDEALSDACVHVAIFSKRYAESKYCLQELWDMLQTKKVILPVFYDVQPKDLKDIDHGPYAKAFQKHWRSGKVEESKKWRKALREIADRRGFRRDEFAGDEDQLVRSIVVEVCTQMPAKLESDTRRFGIEESLKNALHQVDKMGDDVGILGLFGMGGIGKTTLADELHRRLVSCGDFKAHSFLKDVRSNAPNQLQRQLVRDLFQVDMGRSTMPYRKWFNRFKNQKLLIIVDDIDNVSQFTNLIPELLQLGPGSRIVVTSRHLDVLNGAMGPANHKAVFEVKELNCTFSRKLFNWHAFNSEEPSGDFRDLAEKVADACGGLPLALEIIGASLFDKKDLGVDGFVWMDAVKALKENENILDKLRISYDSLPNDGDKAMFRDIACLMIGMRKEVALEIWNSCQSCSDYCSTSKGPHLALRTLLDKSLVRLNAGELTMHDHIRDMGRDVVVKEVPKEFPGRRTHLWDPATARKVLRKNQGTDRLRGLNLSAMDRHGTPTPAAEQFASVEELHLLVLDGCAGAGDDFSKLSQELRWLQWRSFPSAELPSHLNLLNLAVLDLTDSANLCRLWQEDAPPEFRNLQRLVLKNCRGLEELPQNIDHSLPRLRTMEMENCSLIKTLPESLGQLKYLEQLILSGCENLTTLPNSIGNLTKLEKLMLNDCIRLKFLPLELGKLSNLLELNLSNCNNLHELPSSMGRLRKLKVLRMRIPVSVKADDRDGMGLGDFYAQLYTSSTSHVVTELPQSFEGLEALMYLDMAGCKVKGSLPSSFGALTALSTLNLQGTQLVAIEALPPSVQHLDLFNCRWLVHLPCFSKMRCLKYLNLGNCQSLTGVKGLESVTSLEEINLAGCTSLVPTGTHNIVHNRALRMCGLSGSNLGVSYNNAWSEKEPASQLISYYANVMGFLPNGMAQMIKEVRIGAAQLVMETTISSETECVAMVICVVAHDQGWTSHPSEADPAEKGLYNSPCHLEVRIMRDNIQVNYAFLFRLKHADQRNQVYLLTLRSSDPLIQSLKFGDKVCVYAQTSWVGWKITVEEGAICVIHGKNDDQVAAINSKLLSKAESKELGLKLSKLVLADDTNPSLVEFLQNTSIKSDEIPGESSDNSPSEEIAIVSEQMGQHSNEQQAPWTIPPLDGKYTWTNWWRLPRAGEGIVSFTAEGSNDVHVAISTSSETRVPMYEIVIGGWGNGTSVVRRRAQGLNLTFVATVGVINPKTPNQLWVSIDKRTSIIQIGQGEPSNQDILTQYLDPYFISEARYVSFTTWDTPITYSNVVVTEVEHIQAPDDVEEKIHLELVMDQKWSIMPRHGQYTWAHYWKLPRMGQGVMSFAVEGNTDIHLAVSARPQTLKPMYEIVIGGWNNTQSVIRRESGGRNLCVVQTGITNDTSCFWVSIDDRTKIIQLGRGVPCQNTFCRWMDPDFLSESLYFSFTTFSTSITYSNVQVAALPK</sequence>
<protein>
    <recommendedName>
        <fullName evidence="3">TIR domain-containing protein</fullName>
    </recommendedName>
</protein>
<dbReference type="PRINTS" id="PR00364">
    <property type="entry name" value="DISEASERSIST"/>
</dbReference>
<dbReference type="Pfam" id="PF23282">
    <property type="entry name" value="WHD_ROQ1"/>
    <property type="match status" value="1"/>
</dbReference>
<feature type="domain" description="TIR" evidence="3">
    <location>
        <begin position="58"/>
        <end position="221"/>
    </location>
</feature>
<dbReference type="InterPro" id="IPR000157">
    <property type="entry name" value="TIR_dom"/>
</dbReference>
<dbReference type="InterPro" id="IPR022041">
    <property type="entry name" value="Methyltransf_FA"/>
</dbReference>
<dbReference type="PANTHER" id="PTHR11017">
    <property type="entry name" value="LEUCINE-RICH REPEAT-CONTAINING PROTEIN"/>
    <property type="match status" value="1"/>
</dbReference>
<dbReference type="PANTHER" id="PTHR11017:SF385">
    <property type="entry name" value="DISEASE RESISTANCE PROTEIN (TIR-NBS-LRR CLASS)-RELATED"/>
    <property type="match status" value="1"/>
</dbReference>
<dbReference type="SMART" id="SM00255">
    <property type="entry name" value="TIR"/>
    <property type="match status" value="1"/>
</dbReference>
<keyword evidence="1" id="KW-0433">Leucine-rich repeat</keyword>
<dbReference type="GO" id="GO:0051707">
    <property type="term" value="P:response to other organism"/>
    <property type="evidence" value="ECO:0007669"/>
    <property type="project" value="UniProtKB-ARBA"/>
</dbReference>
<dbReference type="GO" id="GO:0006952">
    <property type="term" value="P:defense response"/>
    <property type="evidence" value="ECO:0007669"/>
    <property type="project" value="UniProtKB-KW"/>
</dbReference>
<gene>
    <name evidence="4" type="ORF">KC19_5G042800</name>
</gene>